<dbReference type="AlphaFoldDB" id="A0AA36DXX9"/>
<dbReference type="GO" id="GO:0008270">
    <property type="term" value="F:zinc ion binding"/>
    <property type="evidence" value="ECO:0007669"/>
    <property type="project" value="UniProtKB-KW"/>
</dbReference>
<reference evidence="4" key="1">
    <citation type="submission" date="2023-04" db="EMBL/GenBank/DDBJ databases">
        <authorList>
            <person name="Vijverberg K."/>
            <person name="Xiong W."/>
            <person name="Schranz E."/>
        </authorList>
    </citation>
    <scope>NUCLEOTIDE SEQUENCE</scope>
</reference>
<feature type="compositionally biased region" description="Polar residues" evidence="2">
    <location>
        <begin position="1"/>
        <end position="26"/>
    </location>
</feature>
<keyword evidence="1" id="KW-0863">Zinc-finger</keyword>
<organism evidence="4 5">
    <name type="scientific">Lactuca saligna</name>
    <name type="common">Willowleaf lettuce</name>
    <dbReference type="NCBI Taxonomy" id="75948"/>
    <lineage>
        <taxon>Eukaryota</taxon>
        <taxon>Viridiplantae</taxon>
        <taxon>Streptophyta</taxon>
        <taxon>Embryophyta</taxon>
        <taxon>Tracheophyta</taxon>
        <taxon>Spermatophyta</taxon>
        <taxon>Magnoliopsida</taxon>
        <taxon>eudicotyledons</taxon>
        <taxon>Gunneridae</taxon>
        <taxon>Pentapetalae</taxon>
        <taxon>asterids</taxon>
        <taxon>campanulids</taxon>
        <taxon>Asterales</taxon>
        <taxon>Asteraceae</taxon>
        <taxon>Cichorioideae</taxon>
        <taxon>Cichorieae</taxon>
        <taxon>Lactucinae</taxon>
        <taxon>Lactuca</taxon>
    </lineage>
</organism>
<dbReference type="Proteomes" id="UP001177003">
    <property type="component" value="Chromosome 3"/>
</dbReference>
<keyword evidence="1" id="KW-0479">Metal-binding</keyword>
<dbReference type="PANTHER" id="PTHR46405">
    <property type="entry name" value="OS05G0141500 PROTEIN"/>
    <property type="match status" value="1"/>
</dbReference>
<evidence type="ECO:0000256" key="1">
    <source>
        <dbReference type="PROSITE-ProRule" id="PRU00175"/>
    </source>
</evidence>
<dbReference type="InterPro" id="IPR013083">
    <property type="entry name" value="Znf_RING/FYVE/PHD"/>
</dbReference>
<name>A0AA36DXX9_LACSI</name>
<dbReference type="InterPro" id="IPR001841">
    <property type="entry name" value="Znf_RING"/>
</dbReference>
<evidence type="ECO:0000313" key="4">
    <source>
        <dbReference type="EMBL" id="CAI9274707.1"/>
    </source>
</evidence>
<keyword evidence="5" id="KW-1185">Reference proteome</keyword>
<evidence type="ECO:0000259" key="3">
    <source>
        <dbReference type="PROSITE" id="PS50089"/>
    </source>
</evidence>
<dbReference type="Pfam" id="PF13920">
    <property type="entry name" value="zf-C3HC4_3"/>
    <property type="match status" value="1"/>
</dbReference>
<accession>A0AA36DXX9</accession>
<dbReference type="PANTHER" id="PTHR46405:SF3">
    <property type="entry name" value="RING_U-BOX SUPERFAMILY PROTEIN"/>
    <property type="match status" value="1"/>
</dbReference>
<evidence type="ECO:0000256" key="2">
    <source>
        <dbReference type="SAM" id="MobiDB-lite"/>
    </source>
</evidence>
<protein>
    <recommendedName>
        <fullName evidence="3">RING-type domain-containing protein</fullName>
    </recommendedName>
</protein>
<dbReference type="PROSITE" id="PS50089">
    <property type="entry name" value="ZF_RING_2"/>
    <property type="match status" value="1"/>
</dbReference>
<feature type="region of interest" description="Disordered" evidence="2">
    <location>
        <begin position="1"/>
        <end position="27"/>
    </location>
</feature>
<proteinExistence type="predicted"/>
<dbReference type="Gene3D" id="3.30.40.10">
    <property type="entry name" value="Zinc/RING finger domain, C3HC4 (zinc finger)"/>
    <property type="match status" value="1"/>
</dbReference>
<gene>
    <name evidence="4" type="ORF">LSALG_LOCUS14767</name>
</gene>
<dbReference type="EMBL" id="OX465079">
    <property type="protein sequence ID" value="CAI9274707.1"/>
    <property type="molecule type" value="Genomic_DNA"/>
</dbReference>
<keyword evidence="1" id="KW-0862">Zinc</keyword>
<dbReference type="InterPro" id="IPR046934">
    <property type="entry name" value="PIR2-like"/>
</dbReference>
<sequence length="114" mass="12755">MSTNSDKLQNSTTNISIPPHTTNGSHPTIARMLHEFDNLDDFDEKETRIDGDCIICLKDEVSVVFLPCAHQVLYASCNDEYGTKRMAKATCPIFRVAIEQRFVFLGPPLNPLAN</sequence>
<feature type="domain" description="RING-type" evidence="3">
    <location>
        <begin position="53"/>
        <end position="95"/>
    </location>
</feature>
<evidence type="ECO:0000313" key="5">
    <source>
        <dbReference type="Proteomes" id="UP001177003"/>
    </source>
</evidence>
<dbReference type="SUPFAM" id="SSF57850">
    <property type="entry name" value="RING/U-box"/>
    <property type="match status" value="1"/>
</dbReference>